<evidence type="ECO:0000256" key="2">
    <source>
        <dbReference type="ARBA" id="ARBA00023002"/>
    </source>
</evidence>
<dbReference type="Proteomes" id="UP001287445">
    <property type="component" value="Unassembled WGS sequence"/>
</dbReference>
<dbReference type="PRINTS" id="PR00081">
    <property type="entry name" value="GDHRDH"/>
</dbReference>
<dbReference type="SUPFAM" id="SSF51735">
    <property type="entry name" value="NAD(P)-binding Rossmann-fold domains"/>
    <property type="match status" value="1"/>
</dbReference>
<dbReference type="EC" id="1.-.-.-" evidence="4"/>
<feature type="domain" description="Ketoreductase" evidence="3">
    <location>
        <begin position="12"/>
        <end position="185"/>
    </location>
</feature>
<keyword evidence="2 4" id="KW-0560">Oxidoreductase</keyword>
<accession>A0AAJ2VBS1</accession>
<dbReference type="Gene3D" id="3.40.50.720">
    <property type="entry name" value="NAD(P)-binding Rossmann-like Domain"/>
    <property type="match status" value="1"/>
</dbReference>
<dbReference type="CDD" id="cd05233">
    <property type="entry name" value="SDR_c"/>
    <property type="match status" value="1"/>
</dbReference>
<dbReference type="FunFam" id="3.40.50.720:FF:000084">
    <property type="entry name" value="Short-chain dehydrogenase reductase"/>
    <property type="match status" value="1"/>
</dbReference>
<organism evidence="4 5">
    <name type="scientific">Delftia acidovorans</name>
    <name type="common">Pseudomonas acidovorans</name>
    <name type="synonym">Comamonas acidovorans</name>
    <dbReference type="NCBI Taxonomy" id="80866"/>
    <lineage>
        <taxon>Bacteria</taxon>
        <taxon>Pseudomonadati</taxon>
        <taxon>Pseudomonadota</taxon>
        <taxon>Betaproteobacteria</taxon>
        <taxon>Burkholderiales</taxon>
        <taxon>Comamonadaceae</taxon>
        <taxon>Delftia</taxon>
    </lineage>
</organism>
<evidence type="ECO:0000259" key="3">
    <source>
        <dbReference type="SMART" id="SM00822"/>
    </source>
</evidence>
<dbReference type="SMART" id="SM00822">
    <property type="entry name" value="PKS_KR"/>
    <property type="match status" value="1"/>
</dbReference>
<evidence type="ECO:0000313" key="4">
    <source>
        <dbReference type="EMBL" id="MDX4957660.1"/>
    </source>
</evidence>
<comment type="caution">
    <text evidence="4">The sequence shown here is derived from an EMBL/GenBank/DDBJ whole genome shotgun (WGS) entry which is preliminary data.</text>
</comment>
<reference evidence="4" key="1">
    <citation type="submission" date="2023-11" db="EMBL/GenBank/DDBJ databases">
        <title>Identification and selenium tolerance of Delftia acidovorans R3-25.</title>
        <authorList>
            <person name="Zhang S."/>
            <person name="Liu Y."/>
            <person name="Guo Y."/>
        </authorList>
    </citation>
    <scope>NUCLEOTIDE SEQUENCE</scope>
    <source>
        <strain evidence="4">R3-25</strain>
    </source>
</reference>
<comment type="similarity">
    <text evidence="1">Belongs to the short-chain dehydrogenases/reductases (SDR) family.</text>
</comment>
<dbReference type="PRINTS" id="PR00080">
    <property type="entry name" value="SDRFAMILY"/>
</dbReference>
<gene>
    <name evidence="4" type="ORF">SGN30_29940</name>
</gene>
<evidence type="ECO:0000256" key="1">
    <source>
        <dbReference type="ARBA" id="ARBA00006484"/>
    </source>
</evidence>
<protein>
    <submittedName>
        <fullName evidence="4">SDR family oxidoreductase</fullName>
        <ecNumber evidence="4">1.-.-.-</ecNumber>
    </submittedName>
</protein>
<evidence type="ECO:0000313" key="5">
    <source>
        <dbReference type="Proteomes" id="UP001287445"/>
    </source>
</evidence>
<dbReference type="InterPro" id="IPR057326">
    <property type="entry name" value="KR_dom"/>
</dbReference>
<dbReference type="Pfam" id="PF13561">
    <property type="entry name" value="adh_short_C2"/>
    <property type="match status" value="1"/>
</dbReference>
<sequence length="253" mass="26673">MMDQDPFSLAGKRILVTGASSGIGRQVALSCADMGAQLIITGRDPQRLQATADELPGSGHLAVIADLAQPVDRERLVEQTGVINGLVHAAGISRLVPFRMISQAHLSEMFEHNTYAPMMLTKELLGKKRVVAGGSIVFISALASHSGAQATAAYAASKSALLGAMRSLTIEVAKHGIRANCIAPGYVRTPMLNGLSQGGAQMERLIEQTPLGLGDPQDIAYAAAFHLADASRWITGNYFILDGGLSTSMDIYA</sequence>
<dbReference type="InterPro" id="IPR051122">
    <property type="entry name" value="SDR_DHRS6-like"/>
</dbReference>
<dbReference type="GO" id="GO:0016491">
    <property type="term" value="F:oxidoreductase activity"/>
    <property type="evidence" value="ECO:0007669"/>
    <property type="project" value="UniProtKB-KW"/>
</dbReference>
<dbReference type="PANTHER" id="PTHR43477">
    <property type="entry name" value="DIHYDROANTICAPSIN 7-DEHYDROGENASE"/>
    <property type="match status" value="1"/>
</dbReference>
<name>A0AAJ2VBS1_DELAC</name>
<dbReference type="AlphaFoldDB" id="A0AAJ2VBS1"/>
<dbReference type="InterPro" id="IPR036291">
    <property type="entry name" value="NAD(P)-bd_dom_sf"/>
</dbReference>
<dbReference type="RefSeq" id="WP_319076822.1">
    <property type="nucleotide sequence ID" value="NZ_JAWWMZ010000019.1"/>
</dbReference>
<proteinExistence type="inferred from homology"/>
<dbReference type="InterPro" id="IPR002347">
    <property type="entry name" value="SDR_fam"/>
</dbReference>
<dbReference type="PANTHER" id="PTHR43477:SF1">
    <property type="entry name" value="DIHYDROANTICAPSIN 7-DEHYDROGENASE"/>
    <property type="match status" value="1"/>
</dbReference>
<dbReference type="EMBL" id="JAWWMZ010000019">
    <property type="protein sequence ID" value="MDX4957660.1"/>
    <property type="molecule type" value="Genomic_DNA"/>
</dbReference>